<evidence type="ECO:0000313" key="4">
    <source>
        <dbReference type="EMBL" id="GAA0169160.1"/>
    </source>
</evidence>
<comment type="similarity">
    <text evidence="1 2">Belongs to the peptidase C19 family.</text>
</comment>
<comment type="catalytic activity">
    <reaction evidence="2">
        <text>Thiol-dependent hydrolysis of ester, thioester, amide, peptide and isopeptide bonds formed by the C-terminal Gly of ubiquitin (a 76-residue protein attached to proteins as an intracellular targeting signal).</text>
        <dbReference type="EC" id="3.4.19.12"/>
    </reaction>
</comment>
<dbReference type="AlphaFoldDB" id="A0AAV3R247"/>
<reference evidence="4 5" key="1">
    <citation type="submission" date="2024-01" db="EMBL/GenBank/DDBJ databases">
        <title>The complete chloroplast genome sequence of Lithospermum erythrorhizon: insights into the phylogenetic relationship among Boraginaceae species and the maternal lineages of purple gromwells.</title>
        <authorList>
            <person name="Okada T."/>
            <person name="Watanabe K."/>
        </authorList>
    </citation>
    <scope>NUCLEOTIDE SEQUENCE [LARGE SCALE GENOMIC DNA]</scope>
</reference>
<dbReference type="Gene3D" id="3.90.70.10">
    <property type="entry name" value="Cysteine proteinases"/>
    <property type="match status" value="2"/>
</dbReference>
<name>A0AAV3R247_LITER</name>
<dbReference type="EC" id="3.4.19.12" evidence="2"/>
<accession>A0AAV3R247</accession>
<organism evidence="4 5">
    <name type="scientific">Lithospermum erythrorhizon</name>
    <name type="common">Purple gromwell</name>
    <name type="synonym">Lithospermum officinale var. erythrorhizon</name>
    <dbReference type="NCBI Taxonomy" id="34254"/>
    <lineage>
        <taxon>Eukaryota</taxon>
        <taxon>Viridiplantae</taxon>
        <taxon>Streptophyta</taxon>
        <taxon>Embryophyta</taxon>
        <taxon>Tracheophyta</taxon>
        <taxon>Spermatophyta</taxon>
        <taxon>Magnoliopsida</taxon>
        <taxon>eudicotyledons</taxon>
        <taxon>Gunneridae</taxon>
        <taxon>Pentapetalae</taxon>
        <taxon>asterids</taxon>
        <taxon>lamiids</taxon>
        <taxon>Boraginales</taxon>
        <taxon>Boraginaceae</taxon>
        <taxon>Boraginoideae</taxon>
        <taxon>Lithospermeae</taxon>
        <taxon>Lithospermum</taxon>
    </lineage>
</organism>
<dbReference type="InterPro" id="IPR018200">
    <property type="entry name" value="USP_CS"/>
</dbReference>
<comment type="function">
    <text evidence="2">Recognizes and hydrolyzes the peptide bond at the C-terminal Gly of ubiquitin. Involved in the processing of poly-ubiquitin precursors as well as that of ubiquitinated proteins.</text>
</comment>
<dbReference type="EMBL" id="BAABME010006733">
    <property type="protein sequence ID" value="GAA0169160.1"/>
    <property type="molecule type" value="Genomic_DNA"/>
</dbReference>
<dbReference type="GO" id="GO:0006508">
    <property type="term" value="P:proteolysis"/>
    <property type="evidence" value="ECO:0007669"/>
    <property type="project" value="UniProtKB-KW"/>
</dbReference>
<dbReference type="InterPro" id="IPR050185">
    <property type="entry name" value="Ub_carboxyl-term_hydrolase"/>
</dbReference>
<dbReference type="PANTHER" id="PTHR21646">
    <property type="entry name" value="UBIQUITIN CARBOXYL-TERMINAL HYDROLASE"/>
    <property type="match status" value="1"/>
</dbReference>
<dbReference type="Pfam" id="PF25242">
    <property type="entry name" value="Ubiquitin_UBP8"/>
    <property type="match status" value="1"/>
</dbReference>
<dbReference type="InterPro" id="IPR028889">
    <property type="entry name" value="USP"/>
</dbReference>
<dbReference type="PROSITE" id="PS00972">
    <property type="entry name" value="USP_1"/>
    <property type="match status" value="1"/>
</dbReference>
<protein>
    <recommendedName>
        <fullName evidence="2">Ubiquitin carboxyl-terminal hydrolase</fullName>
        <ecNumber evidence="2">3.4.19.12</ecNumber>
    </recommendedName>
</protein>
<dbReference type="GO" id="GO:0016579">
    <property type="term" value="P:protein deubiquitination"/>
    <property type="evidence" value="ECO:0007669"/>
    <property type="project" value="InterPro"/>
</dbReference>
<evidence type="ECO:0000256" key="1">
    <source>
        <dbReference type="ARBA" id="ARBA00009085"/>
    </source>
</evidence>
<dbReference type="Pfam" id="PF00443">
    <property type="entry name" value="UCH"/>
    <property type="match status" value="1"/>
</dbReference>
<keyword evidence="2 4" id="KW-0645">Protease</keyword>
<dbReference type="PANTHER" id="PTHR21646:SF75">
    <property type="entry name" value="UBIQUITIN CARBOXYL-TERMINAL HYDROLASE"/>
    <property type="match status" value="1"/>
</dbReference>
<proteinExistence type="inferred from homology"/>
<keyword evidence="5" id="KW-1185">Reference proteome</keyword>
<dbReference type="Proteomes" id="UP001454036">
    <property type="component" value="Unassembled WGS sequence"/>
</dbReference>
<dbReference type="InterPro" id="IPR038765">
    <property type="entry name" value="Papain-like_cys_pep_sf"/>
</dbReference>
<dbReference type="PROSITE" id="PS50235">
    <property type="entry name" value="USP_3"/>
    <property type="match status" value="1"/>
</dbReference>
<comment type="caution">
    <text evidence="4">The sequence shown here is derived from an EMBL/GenBank/DDBJ whole genome shotgun (WGS) entry which is preliminary data.</text>
</comment>
<dbReference type="GO" id="GO:0004843">
    <property type="term" value="F:cysteine-type deubiquitinase activity"/>
    <property type="evidence" value="ECO:0007669"/>
    <property type="project" value="UniProtKB-UniRule"/>
</dbReference>
<dbReference type="SUPFAM" id="SSF54001">
    <property type="entry name" value="Cysteine proteinases"/>
    <property type="match status" value="1"/>
</dbReference>
<dbReference type="InterPro" id="IPR057372">
    <property type="entry name" value="Ubiquitin_UBP8/5"/>
</dbReference>
<dbReference type="InterPro" id="IPR001394">
    <property type="entry name" value="Peptidase_C19_UCH"/>
</dbReference>
<evidence type="ECO:0000256" key="2">
    <source>
        <dbReference type="RuleBase" id="RU366025"/>
    </source>
</evidence>
<keyword evidence="2" id="KW-0833">Ubl conjugation pathway</keyword>
<dbReference type="PROSITE" id="PS00973">
    <property type="entry name" value="USP_2"/>
    <property type="match status" value="1"/>
</dbReference>
<evidence type="ECO:0000259" key="3">
    <source>
        <dbReference type="PROSITE" id="PS50235"/>
    </source>
</evidence>
<evidence type="ECO:0000313" key="5">
    <source>
        <dbReference type="Proteomes" id="UP001454036"/>
    </source>
</evidence>
<sequence length="924" mass="105699">MNNSLKRLTIAATFSLVKKSANLFISTLVPNFKNVFFKTLVFLMEPFLLPSSSSSSDHFNLYDEIDVFSSDPFPLSPTPFAHSSPEPLFLVPFRWWNEVREDLYGRGEGTSKAEVIGGIEYTASVSFVRGREDAWDDMVVEDEDMIMFEMRREVETEAGEDIHSINGNLALISEWMFLRALKWHDDAKDVEDHLGAEDDKSDLFSLQIRLSCTWEMNLLIIKISQKDNEKGAFSKACSIFGVKSCMVKVWDFSGQTIRFVDNNLLKDSSLPDKEILLELKMYGLSSCNSSQDNDNDEMMVERSNTEGSISGRLVNGDADSRSSDSTLDQSFSAGCSYGDAWILGLTGLYNLGNTCFMNSAIQCLVHTGKLVDFFLGDFQKDINVGNPLGMKGNLSIAFGDLLRKLWAPGASPFSPRMFKSVISGFAPQFSGYNQHDSQEFLAFLLDGLHEDLNRVKLKPYIESLDDDTRPDEIIAEEHWKNHLARNSSIIVDLCQGQYRSTLVCPDCRKKSVTFDPFMYLSLPLPSTTMRSMTVTVVSSHGTFLPMQVTIRVPQHGTSKDITQALCVACELKNDETLFVVEIFSNSIIRALDNSSDSIELIRDEDRLVAYRMAKEEQDYPLIEFIHYHEEKAFAYNHKEKFGFPLVARISDFSQGSEIRNLFLKLLSPFLLPQEESSYNHGEEQTYKEEAEMEELSPEDEIELLVDSDFQFVLDNKHYISKSEPIKMDEPVPISKGCRIAKVLVYWSPEIIENYDTALLSHLPQVYRPTFPLRRVESISLDKCLDAFLKEEPLGPEDMWYCPNCKKHQQASKKLDIWRLPEILVIHLKRFSYNRYFKNKLETFVDFPIDDFDLSSYLIKGDTFCHHYSLYAVSNHYGGLGGGHYTAFAQHKHKMWYEFDDHRVFAVNEDQIRTSAAYVLFYRRV</sequence>
<dbReference type="CDD" id="cd02674">
    <property type="entry name" value="Peptidase_C19R"/>
    <property type="match status" value="1"/>
</dbReference>
<keyword evidence="2" id="KW-0788">Thiol protease</keyword>
<feature type="domain" description="USP" evidence="3">
    <location>
        <begin position="346"/>
        <end position="924"/>
    </location>
</feature>
<gene>
    <name evidence="4" type="ORF">LIER_23704</name>
</gene>
<keyword evidence="2" id="KW-0378">Hydrolase</keyword>